<evidence type="ECO:0000313" key="9">
    <source>
        <dbReference type="EMBL" id="VFS36233.1"/>
    </source>
</evidence>
<dbReference type="EMBL" id="CAADIP010000059">
    <property type="protein sequence ID" value="VFR98295.1"/>
    <property type="molecule type" value="Genomic_DNA"/>
</dbReference>
<evidence type="ECO:0000313" key="4">
    <source>
        <dbReference type="EMBL" id="VFR56669.1"/>
    </source>
</evidence>
<evidence type="ECO:0000313" key="2">
    <source>
        <dbReference type="EMBL" id="VFR28641.1"/>
    </source>
</evidence>
<reference evidence="9" key="1">
    <citation type="submission" date="2019-03" db="EMBL/GenBank/DDBJ databases">
        <authorList>
            <person name="Danneels B."/>
        </authorList>
    </citation>
    <scope>NUCLEOTIDE SEQUENCE</scope>
</reference>
<evidence type="ECO:0000313" key="3">
    <source>
        <dbReference type="EMBL" id="VFR40282.1"/>
    </source>
</evidence>
<feature type="region of interest" description="Disordered" evidence="1">
    <location>
        <begin position="35"/>
        <end position="91"/>
    </location>
</feature>
<evidence type="ECO:0000313" key="7">
    <source>
        <dbReference type="EMBL" id="VFR84889.1"/>
    </source>
</evidence>
<dbReference type="EMBL" id="CAADID010000016">
    <property type="protein sequence ID" value="VFR65398.1"/>
    <property type="molecule type" value="Genomic_DNA"/>
</dbReference>
<evidence type="ECO:0000256" key="1">
    <source>
        <dbReference type="SAM" id="MobiDB-lite"/>
    </source>
</evidence>
<name>A0A484YLY9_9ZZZZ</name>
<evidence type="ECO:0000313" key="5">
    <source>
        <dbReference type="EMBL" id="VFR65398.1"/>
    </source>
</evidence>
<dbReference type="EMBL" id="CAADHY010000024">
    <property type="protein sequence ID" value="VFR28641.1"/>
    <property type="molecule type" value="Genomic_DNA"/>
</dbReference>
<dbReference type="EMBL" id="CAADIK010000055">
    <property type="protein sequence ID" value="VFR83266.1"/>
    <property type="molecule type" value="Genomic_DNA"/>
</dbReference>
<feature type="compositionally biased region" description="Basic residues" evidence="1">
    <location>
        <begin position="53"/>
        <end position="62"/>
    </location>
</feature>
<gene>
    <name evidence="2" type="ORF">AMP9_1390</name>
    <name evidence="3" type="ORF">ANT2_1411</name>
    <name evidence="5" type="ORF">ANT3_1411</name>
    <name evidence="4" type="ORF">BRI6_1568</name>
    <name evidence="6" type="ORF">BRI9_1623</name>
    <name evidence="8" type="ORF">IVO3_1620</name>
    <name evidence="7" type="ORF">RAN3_1368</name>
    <name evidence="9" type="ORF">RAN7_1560</name>
</gene>
<dbReference type="EMBL" id="CAADIO010000011">
    <property type="protein sequence ID" value="VFR84889.1"/>
    <property type="molecule type" value="Genomic_DNA"/>
</dbReference>
<dbReference type="EMBL" id="CAADII010000066">
    <property type="protein sequence ID" value="VFR56669.1"/>
    <property type="molecule type" value="Genomic_DNA"/>
</dbReference>
<evidence type="ECO:0000313" key="6">
    <source>
        <dbReference type="EMBL" id="VFR83266.1"/>
    </source>
</evidence>
<feature type="compositionally biased region" description="Polar residues" evidence="1">
    <location>
        <begin position="71"/>
        <end position="91"/>
    </location>
</feature>
<organism evidence="9">
    <name type="scientific">plant metagenome</name>
    <dbReference type="NCBI Taxonomy" id="1297885"/>
    <lineage>
        <taxon>unclassified sequences</taxon>
        <taxon>metagenomes</taxon>
        <taxon>organismal metagenomes</taxon>
    </lineage>
</organism>
<protein>
    <submittedName>
        <fullName evidence="9">Uncharacterized protein</fullName>
    </submittedName>
</protein>
<dbReference type="EMBL" id="CAADIZ010000077">
    <property type="protein sequence ID" value="VFS36233.1"/>
    <property type="molecule type" value="Genomic_DNA"/>
</dbReference>
<evidence type="ECO:0000313" key="8">
    <source>
        <dbReference type="EMBL" id="VFR98295.1"/>
    </source>
</evidence>
<dbReference type="EMBL" id="CAADIG010000011">
    <property type="protein sequence ID" value="VFR40282.1"/>
    <property type="molecule type" value="Genomic_DNA"/>
</dbReference>
<accession>A0A484YLY9</accession>
<dbReference type="AlphaFoldDB" id="A0A484YLY9"/>
<sequence>MRERRSCVAGHLTCAACRRRAVRAGCCNQTLAPRAHSRARPAGSTMTALGPIRIRRGSRNRAGHAEPQYARKTTGNKQTPTTSVSLSPLKR</sequence>
<proteinExistence type="predicted"/>